<dbReference type="PROSITE" id="PS50222">
    <property type="entry name" value="EF_HAND_2"/>
    <property type="match status" value="1"/>
</dbReference>
<dbReference type="InterPro" id="IPR011992">
    <property type="entry name" value="EF-hand-dom_pair"/>
</dbReference>
<dbReference type="Pfam" id="PF13499">
    <property type="entry name" value="EF-hand_7"/>
    <property type="match status" value="1"/>
</dbReference>
<evidence type="ECO:0000313" key="7">
    <source>
        <dbReference type="EMBL" id="MBZ3879575.1"/>
    </source>
</evidence>
<evidence type="ECO:0000256" key="2">
    <source>
        <dbReference type="ARBA" id="ARBA00022723"/>
    </source>
</evidence>
<keyword evidence="2" id="KW-0479">Metal-binding</keyword>
<dbReference type="GO" id="GO:0032154">
    <property type="term" value="C:cleavage furrow"/>
    <property type="evidence" value="ECO:0007669"/>
    <property type="project" value="TreeGrafter"/>
</dbReference>
<comment type="caution">
    <text evidence="7">The sequence shown here is derived from an EMBL/GenBank/DDBJ whole genome shotgun (WGS) entry which is preliminary data.</text>
</comment>
<evidence type="ECO:0000313" key="8">
    <source>
        <dbReference type="Proteomes" id="UP001166674"/>
    </source>
</evidence>
<dbReference type="GO" id="GO:0032465">
    <property type="term" value="P:regulation of cytokinesis"/>
    <property type="evidence" value="ECO:0007669"/>
    <property type="project" value="TreeGrafter"/>
</dbReference>
<evidence type="ECO:0000256" key="5">
    <source>
        <dbReference type="SAM" id="MobiDB-lite"/>
    </source>
</evidence>
<evidence type="ECO:0000256" key="4">
    <source>
        <dbReference type="ARBA" id="ARBA00023306"/>
    </source>
</evidence>
<evidence type="ECO:0000259" key="6">
    <source>
        <dbReference type="PROSITE" id="PS50222"/>
    </source>
</evidence>
<dbReference type="Gene3D" id="1.10.238.10">
    <property type="entry name" value="EF-hand"/>
    <property type="match status" value="1"/>
</dbReference>
<dbReference type="GO" id="GO:0055038">
    <property type="term" value="C:recycling endosome membrane"/>
    <property type="evidence" value="ECO:0007669"/>
    <property type="project" value="TreeGrafter"/>
</dbReference>
<feature type="domain" description="EF-hand" evidence="6">
    <location>
        <begin position="64"/>
        <end position="99"/>
    </location>
</feature>
<evidence type="ECO:0000256" key="1">
    <source>
        <dbReference type="ARBA" id="ARBA00022618"/>
    </source>
</evidence>
<dbReference type="GO" id="GO:0030139">
    <property type="term" value="C:endocytic vesicle"/>
    <property type="evidence" value="ECO:0007669"/>
    <property type="project" value="TreeGrafter"/>
</dbReference>
<organism evidence="7 8">
    <name type="scientific">Sciurus carolinensis</name>
    <name type="common">Eastern gray squirrel</name>
    <dbReference type="NCBI Taxonomy" id="30640"/>
    <lineage>
        <taxon>Eukaryota</taxon>
        <taxon>Metazoa</taxon>
        <taxon>Chordata</taxon>
        <taxon>Craniata</taxon>
        <taxon>Vertebrata</taxon>
        <taxon>Euteleostomi</taxon>
        <taxon>Mammalia</taxon>
        <taxon>Eutheria</taxon>
        <taxon>Euarchontoglires</taxon>
        <taxon>Glires</taxon>
        <taxon>Rodentia</taxon>
        <taxon>Sciuromorpha</taxon>
        <taxon>Sciuridae</taxon>
        <taxon>Sciurinae</taxon>
        <taxon>Sciurini</taxon>
        <taxon>Sciurus</taxon>
    </lineage>
</organism>
<dbReference type="GO" id="GO:0032456">
    <property type="term" value="P:endocytic recycling"/>
    <property type="evidence" value="ECO:0007669"/>
    <property type="project" value="TreeGrafter"/>
</dbReference>
<keyword evidence="3" id="KW-0106">Calcium</keyword>
<dbReference type="GO" id="GO:0051301">
    <property type="term" value="P:cell division"/>
    <property type="evidence" value="ECO:0007669"/>
    <property type="project" value="UniProtKB-KW"/>
</dbReference>
<gene>
    <name evidence="7" type="ORF">SUZIE_153620</name>
</gene>
<feature type="region of interest" description="Disordered" evidence="5">
    <location>
        <begin position="38"/>
        <end position="64"/>
    </location>
</feature>
<dbReference type="Proteomes" id="UP001166674">
    <property type="component" value="Unassembled WGS sequence"/>
</dbReference>
<dbReference type="InterPro" id="IPR051977">
    <property type="entry name" value="Rab11-interacting_regulator"/>
</dbReference>
<dbReference type="GO" id="GO:0030496">
    <property type="term" value="C:midbody"/>
    <property type="evidence" value="ECO:0007669"/>
    <property type="project" value="TreeGrafter"/>
</dbReference>
<keyword evidence="1" id="KW-0132">Cell division</keyword>
<dbReference type="FunFam" id="1.10.238.10:FF:000227">
    <property type="entry name" value="Rab11 family-interacting protein 3"/>
    <property type="match status" value="1"/>
</dbReference>
<accession>A0AA41MWV6</accession>
<evidence type="ECO:0000256" key="3">
    <source>
        <dbReference type="ARBA" id="ARBA00022837"/>
    </source>
</evidence>
<protein>
    <submittedName>
        <fullName evidence="7">Rab11 family-interacting protein 3</fullName>
    </submittedName>
</protein>
<dbReference type="SUPFAM" id="SSF47473">
    <property type="entry name" value="EF-hand"/>
    <property type="match status" value="1"/>
</dbReference>
<dbReference type="InterPro" id="IPR002048">
    <property type="entry name" value="EF_hand_dom"/>
</dbReference>
<dbReference type="AlphaFoldDB" id="A0AA41MWV6"/>
<reference evidence="7" key="1">
    <citation type="submission" date="2020-03" db="EMBL/GenBank/DDBJ databases">
        <title>Studies in the Genomics of Life Span.</title>
        <authorList>
            <person name="Glass D."/>
        </authorList>
    </citation>
    <scope>NUCLEOTIDE SEQUENCE</scope>
    <source>
        <strain evidence="7">SUZIE</strain>
        <tissue evidence="7">Muscle</tissue>
    </source>
</reference>
<proteinExistence type="predicted"/>
<dbReference type="EMBL" id="JAATJV010367800">
    <property type="protein sequence ID" value="MBZ3879575.1"/>
    <property type="molecule type" value="Genomic_DNA"/>
</dbReference>
<name>A0AA41MWV6_SCICA</name>
<keyword evidence="8" id="KW-1185">Reference proteome</keyword>
<dbReference type="PANTHER" id="PTHR15726">
    <property type="entry name" value="RAB11-FAMILY INTERACTING PROTEIN"/>
    <property type="match status" value="1"/>
</dbReference>
<dbReference type="GO" id="GO:0005509">
    <property type="term" value="F:calcium ion binding"/>
    <property type="evidence" value="ECO:0007669"/>
    <property type="project" value="InterPro"/>
</dbReference>
<dbReference type="PANTHER" id="PTHR15726:SF6">
    <property type="entry name" value="RAB11 FAMILY-INTERACTING PROTEIN 3"/>
    <property type="match status" value="1"/>
</dbReference>
<sequence>MWRSGRATPSTPPLKYKFREQTSIEGLSVLPRVRGCESGGSFVGPTHSGSPAPLPPGEPAAGPEDDARLRAVFDALDGDGDGFVRIEDFVQFATVYGAEQVKDLTQYLDPSGLGVISFEDFYQGITAIKNGEPDGHLPSMAPAQDEEPPACADDFDDFVTYEASVPRVVMVMSP</sequence>
<keyword evidence="4" id="KW-0131">Cell cycle</keyword>